<comment type="caution">
    <text evidence="5">The sequence shown here is derived from an EMBL/GenBank/DDBJ whole genome shotgun (WGS) entry which is preliminary data.</text>
</comment>
<dbReference type="InterPro" id="IPR028081">
    <property type="entry name" value="Leu-bd"/>
</dbReference>
<name>A0A934T1J7_9BURK</name>
<dbReference type="SUPFAM" id="SSF53822">
    <property type="entry name" value="Periplasmic binding protein-like I"/>
    <property type="match status" value="1"/>
</dbReference>
<dbReference type="RefSeq" id="WP_200595035.1">
    <property type="nucleotide sequence ID" value="NZ_JAEPBG010000010.1"/>
</dbReference>
<dbReference type="InterPro" id="IPR028082">
    <property type="entry name" value="Peripla_BP_I"/>
</dbReference>
<proteinExistence type="inferred from homology"/>
<feature type="domain" description="Leucine-binding protein" evidence="4">
    <location>
        <begin position="26"/>
        <end position="372"/>
    </location>
</feature>
<gene>
    <name evidence="5" type="ORF">JJB74_20655</name>
</gene>
<evidence type="ECO:0000313" key="5">
    <source>
        <dbReference type="EMBL" id="MBK4737039.1"/>
    </source>
</evidence>
<feature type="signal peptide" evidence="3">
    <location>
        <begin position="1"/>
        <end position="24"/>
    </location>
</feature>
<dbReference type="Pfam" id="PF13458">
    <property type="entry name" value="Peripla_BP_6"/>
    <property type="match status" value="1"/>
</dbReference>
<dbReference type="EMBL" id="JAEPBG010000010">
    <property type="protein sequence ID" value="MBK4737039.1"/>
    <property type="molecule type" value="Genomic_DNA"/>
</dbReference>
<protein>
    <submittedName>
        <fullName evidence="5">ABC transporter substrate-binding protein</fullName>
    </submittedName>
</protein>
<dbReference type="Proteomes" id="UP000622890">
    <property type="component" value="Unassembled WGS sequence"/>
</dbReference>
<keyword evidence="6" id="KW-1185">Reference proteome</keyword>
<comment type="similarity">
    <text evidence="1">Belongs to the leucine-binding protein family.</text>
</comment>
<evidence type="ECO:0000313" key="6">
    <source>
        <dbReference type="Proteomes" id="UP000622890"/>
    </source>
</evidence>
<dbReference type="Gene3D" id="3.40.50.2300">
    <property type="match status" value="2"/>
</dbReference>
<dbReference type="AlphaFoldDB" id="A0A934T1J7"/>
<evidence type="ECO:0000259" key="4">
    <source>
        <dbReference type="Pfam" id="PF13458"/>
    </source>
</evidence>
<dbReference type="PANTHER" id="PTHR47235">
    <property type="entry name" value="BLR6548 PROTEIN"/>
    <property type="match status" value="1"/>
</dbReference>
<feature type="chain" id="PRO_5038048197" evidence="3">
    <location>
        <begin position="25"/>
        <end position="377"/>
    </location>
</feature>
<organism evidence="5 6">
    <name type="scientific">Noviherbaspirillum pedocola</name>
    <dbReference type="NCBI Taxonomy" id="2801341"/>
    <lineage>
        <taxon>Bacteria</taxon>
        <taxon>Pseudomonadati</taxon>
        <taxon>Pseudomonadota</taxon>
        <taxon>Betaproteobacteria</taxon>
        <taxon>Burkholderiales</taxon>
        <taxon>Oxalobacteraceae</taxon>
        <taxon>Noviherbaspirillum</taxon>
    </lineage>
</organism>
<accession>A0A934T1J7</accession>
<dbReference type="CDD" id="cd06326">
    <property type="entry name" value="PBP1_ABC_ligand_binding-like"/>
    <property type="match status" value="1"/>
</dbReference>
<dbReference type="PANTHER" id="PTHR47235:SF1">
    <property type="entry name" value="BLR6548 PROTEIN"/>
    <property type="match status" value="1"/>
</dbReference>
<keyword evidence="2 3" id="KW-0732">Signal</keyword>
<evidence type="ECO:0000256" key="1">
    <source>
        <dbReference type="ARBA" id="ARBA00010062"/>
    </source>
</evidence>
<evidence type="ECO:0000256" key="3">
    <source>
        <dbReference type="SAM" id="SignalP"/>
    </source>
</evidence>
<reference evidence="5" key="1">
    <citation type="submission" date="2021-01" db="EMBL/GenBank/DDBJ databases">
        <title>Genome sequence of strain Noviherbaspirillum sp. DKR-6.</title>
        <authorList>
            <person name="Chaudhary D.K."/>
        </authorList>
    </citation>
    <scope>NUCLEOTIDE SEQUENCE</scope>
    <source>
        <strain evidence="5">DKR-6</strain>
    </source>
</reference>
<evidence type="ECO:0000256" key="2">
    <source>
        <dbReference type="ARBA" id="ARBA00022729"/>
    </source>
</evidence>
<sequence>MVRSRAFHSLALGLAMFLTSAAHADIVVGQSVPLTGEAGGTGRGLALGAKIVFDHVNASEGGINGQKIVQVVKDDAYKPENTLRNVREFVADPRVIALTGLYGTDNVSELLRQGVFDNAAPPVVGVTTGARLLRETQNPAIFHLRASYVEEVDAIVRHVTSLGTKRIAVFYEDNPFGEAGLRAAEDAARKRNVALVARASYEPYTTDVRNAVKDVVESTPDAVIMVSITPPTAEFIQQFRAAGGQAFLFCISTANVEGLSKTVNASVLQGVGMSQVMPFPYSATLPLVAEYQKLMNTYAKGTPYSYPTMEGFLNAKLLVSALKKAGTTPTRASVRQALDNLGQINLGGYTLSFSPNNHIGSHFVDLTVVSRTGKLMR</sequence>